<evidence type="ECO:0000313" key="2">
    <source>
        <dbReference type="EMBL" id="MRV73116.1"/>
    </source>
</evidence>
<comment type="caution">
    <text evidence="2">The sequence shown here is derived from an EMBL/GenBank/DDBJ whole genome shotgun (WGS) entry which is preliminary data.</text>
</comment>
<accession>A0A7X2IN64</accession>
<keyword evidence="3" id="KW-1185">Reference proteome</keyword>
<dbReference type="Proteomes" id="UP000446768">
    <property type="component" value="Unassembled WGS sequence"/>
</dbReference>
<feature type="region of interest" description="Disordered" evidence="1">
    <location>
        <begin position="135"/>
        <end position="176"/>
    </location>
</feature>
<organism evidence="2 3">
    <name type="scientific">Pseudoduganella rivuli</name>
    <dbReference type="NCBI Taxonomy" id="2666085"/>
    <lineage>
        <taxon>Bacteria</taxon>
        <taxon>Pseudomonadati</taxon>
        <taxon>Pseudomonadota</taxon>
        <taxon>Betaproteobacteria</taxon>
        <taxon>Burkholderiales</taxon>
        <taxon>Oxalobacteraceae</taxon>
        <taxon>Telluria group</taxon>
        <taxon>Pseudoduganella</taxon>
    </lineage>
</organism>
<sequence>MAWLHECMTEKGFGKKATAKFFTAKALHLNGDGVTDYFVRPALRPYCQAFYGAHLFRYWFIIGHRMQGKTTYKIVFKNGGDEARILANVTNGYHDLALIGHTAAEAYTTTWRFNGKHYAQAGCIRQVMGDNGWTGDSPCPAIDDSSDSDEVTATPPDPSPPRSSTSPPSPLPAAGG</sequence>
<name>A0A7X2IN64_9BURK</name>
<proteinExistence type="predicted"/>
<reference evidence="2 3" key="1">
    <citation type="submission" date="2019-11" db="EMBL/GenBank/DDBJ databases">
        <title>Novel species isolated from a subtropical stream in China.</title>
        <authorList>
            <person name="Lu H."/>
        </authorList>
    </citation>
    <scope>NUCLEOTIDE SEQUENCE [LARGE SCALE GENOMIC DNA]</scope>
    <source>
        <strain evidence="2 3">FT92W</strain>
    </source>
</reference>
<evidence type="ECO:0000256" key="1">
    <source>
        <dbReference type="SAM" id="MobiDB-lite"/>
    </source>
</evidence>
<evidence type="ECO:0000313" key="3">
    <source>
        <dbReference type="Proteomes" id="UP000446768"/>
    </source>
</evidence>
<dbReference type="RefSeq" id="WP_154375381.1">
    <property type="nucleotide sequence ID" value="NZ_WKJJ01000009.1"/>
</dbReference>
<dbReference type="EMBL" id="WKJJ01000009">
    <property type="protein sequence ID" value="MRV73116.1"/>
    <property type="molecule type" value="Genomic_DNA"/>
</dbReference>
<gene>
    <name evidence="2" type="ORF">GJ700_15510</name>
</gene>
<dbReference type="AlphaFoldDB" id="A0A7X2IN64"/>
<feature type="compositionally biased region" description="Pro residues" evidence="1">
    <location>
        <begin position="155"/>
        <end position="176"/>
    </location>
</feature>
<protein>
    <submittedName>
        <fullName evidence="2">Uncharacterized protein</fullName>
    </submittedName>
</protein>